<name>A0A4S2MP76_9PEZI</name>
<evidence type="ECO:0000313" key="2">
    <source>
        <dbReference type="EMBL" id="TGZ78986.1"/>
    </source>
</evidence>
<dbReference type="InParanoid" id="A0A4S2MP76"/>
<accession>A0A4S2MP76</accession>
<feature type="chain" id="PRO_5020955303" evidence="1">
    <location>
        <begin position="23"/>
        <end position="92"/>
    </location>
</feature>
<keyword evidence="3" id="KW-1185">Reference proteome</keyword>
<proteinExistence type="predicted"/>
<dbReference type="EMBL" id="ML220135">
    <property type="protein sequence ID" value="TGZ78986.1"/>
    <property type="molecule type" value="Genomic_DNA"/>
</dbReference>
<evidence type="ECO:0000256" key="1">
    <source>
        <dbReference type="SAM" id="SignalP"/>
    </source>
</evidence>
<sequence>MTPHPRYYQLLLLTAITLTATALPSPQLTTGNVNKLQGKGQKLADSYSHLGVGTHLEGSCGFVGNPDVYGLGIRIGIYSKSSRVESFVVQLG</sequence>
<gene>
    <name evidence="2" type="ORF">EX30DRAFT_342674</name>
</gene>
<dbReference type="Proteomes" id="UP000298138">
    <property type="component" value="Unassembled WGS sequence"/>
</dbReference>
<organism evidence="2 3">
    <name type="scientific">Ascodesmis nigricans</name>
    <dbReference type="NCBI Taxonomy" id="341454"/>
    <lineage>
        <taxon>Eukaryota</taxon>
        <taxon>Fungi</taxon>
        <taxon>Dikarya</taxon>
        <taxon>Ascomycota</taxon>
        <taxon>Pezizomycotina</taxon>
        <taxon>Pezizomycetes</taxon>
        <taxon>Pezizales</taxon>
        <taxon>Ascodesmidaceae</taxon>
        <taxon>Ascodesmis</taxon>
    </lineage>
</organism>
<dbReference type="AlphaFoldDB" id="A0A4S2MP76"/>
<reference evidence="2 3" key="1">
    <citation type="submission" date="2019-04" db="EMBL/GenBank/DDBJ databases">
        <title>Comparative genomics and transcriptomics to analyze fruiting body development in filamentous ascomycetes.</title>
        <authorList>
            <consortium name="DOE Joint Genome Institute"/>
            <person name="Lutkenhaus R."/>
            <person name="Traeger S."/>
            <person name="Breuer J."/>
            <person name="Kuo A."/>
            <person name="Lipzen A."/>
            <person name="Pangilinan J."/>
            <person name="Dilworth D."/>
            <person name="Sandor L."/>
            <person name="Poggeler S."/>
            <person name="Barry K."/>
            <person name="Grigoriev I.V."/>
            <person name="Nowrousian M."/>
        </authorList>
    </citation>
    <scope>NUCLEOTIDE SEQUENCE [LARGE SCALE GENOMIC DNA]</scope>
    <source>
        <strain evidence="2 3">CBS 389.68</strain>
    </source>
</reference>
<keyword evidence="1" id="KW-0732">Signal</keyword>
<evidence type="ECO:0000313" key="3">
    <source>
        <dbReference type="Proteomes" id="UP000298138"/>
    </source>
</evidence>
<feature type="signal peptide" evidence="1">
    <location>
        <begin position="1"/>
        <end position="22"/>
    </location>
</feature>
<dbReference type="OrthoDB" id="3945378at2759"/>
<protein>
    <submittedName>
        <fullName evidence="2">Uncharacterized protein</fullName>
    </submittedName>
</protein>